<evidence type="ECO:0000256" key="6">
    <source>
        <dbReference type="ARBA" id="ARBA00022989"/>
    </source>
</evidence>
<keyword evidence="5 8" id="KW-0812">Transmembrane</keyword>
<name>A0A6J6SRZ0_9ZZZZ</name>
<feature type="transmembrane region" description="Helical" evidence="8">
    <location>
        <begin position="212"/>
        <end position="233"/>
    </location>
</feature>
<evidence type="ECO:0000256" key="7">
    <source>
        <dbReference type="ARBA" id="ARBA00023136"/>
    </source>
</evidence>
<feature type="transmembrane region" description="Helical" evidence="8">
    <location>
        <begin position="77"/>
        <end position="99"/>
    </location>
</feature>
<keyword evidence="6 8" id="KW-1133">Transmembrane helix</keyword>
<dbReference type="AlphaFoldDB" id="A0A6J6SRZ0"/>
<dbReference type="Pfam" id="PF01594">
    <property type="entry name" value="AI-2E_transport"/>
    <property type="match status" value="1"/>
</dbReference>
<keyword evidence="4" id="KW-1003">Cell membrane</keyword>
<organism evidence="9">
    <name type="scientific">freshwater metagenome</name>
    <dbReference type="NCBI Taxonomy" id="449393"/>
    <lineage>
        <taxon>unclassified sequences</taxon>
        <taxon>metagenomes</taxon>
        <taxon>ecological metagenomes</taxon>
    </lineage>
</organism>
<sequence length="359" mass="38709">MTAQQDNPTQSRLPHWYVKGVWYAIFAVGLTICAWYVASKLTDLMITVAICFFLAFAIEPTVNKLSARGWKRARATLLIYVIGFVVVAGFVGIFGNLLVTQMVDLAKQVPTLYDTIRGLVDSSFGITLPEPSTIISEYWDDALQAVANSVLGIVDSFLAFILGTLTVLLVTFYLVADGPRFRRSVCSLFPQARQREVLAVWEVAIDKTSSYLVSRTTLALVCGTATTVFLFIIRVDNALVLGAFTGIVSAFVPTIGTYLGGLLPIVLSFAQSPLQGAGTLAFILAYQQVENLTLEPRISARAMELNTAVSFLAVLGGSAVLGPIGALLALPLAATVKAFVGTYLHRTEVVEDALTTIEP</sequence>
<evidence type="ECO:0000256" key="8">
    <source>
        <dbReference type="SAM" id="Phobius"/>
    </source>
</evidence>
<protein>
    <submittedName>
        <fullName evidence="9">Unannotated protein</fullName>
    </submittedName>
</protein>
<dbReference type="GO" id="GO:0005886">
    <property type="term" value="C:plasma membrane"/>
    <property type="evidence" value="ECO:0007669"/>
    <property type="project" value="UniProtKB-SubCell"/>
</dbReference>
<comment type="similarity">
    <text evidence="2">Belongs to the autoinducer-2 exporter (AI-2E) (TC 2.A.86) family.</text>
</comment>
<dbReference type="EMBL" id="CAEZYZ010000012">
    <property type="protein sequence ID" value="CAB4737580.1"/>
    <property type="molecule type" value="Genomic_DNA"/>
</dbReference>
<evidence type="ECO:0000256" key="5">
    <source>
        <dbReference type="ARBA" id="ARBA00022692"/>
    </source>
</evidence>
<dbReference type="GO" id="GO:0055085">
    <property type="term" value="P:transmembrane transport"/>
    <property type="evidence" value="ECO:0007669"/>
    <property type="project" value="TreeGrafter"/>
</dbReference>
<dbReference type="PANTHER" id="PTHR21716">
    <property type="entry name" value="TRANSMEMBRANE PROTEIN"/>
    <property type="match status" value="1"/>
</dbReference>
<feature type="transmembrane region" description="Helical" evidence="8">
    <location>
        <begin position="239"/>
        <end position="259"/>
    </location>
</feature>
<dbReference type="PANTHER" id="PTHR21716:SF53">
    <property type="entry name" value="PERMEASE PERM-RELATED"/>
    <property type="match status" value="1"/>
</dbReference>
<feature type="transmembrane region" description="Helical" evidence="8">
    <location>
        <begin position="307"/>
        <end position="330"/>
    </location>
</feature>
<evidence type="ECO:0000256" key="4">
    <source>
        <dbReference type="ARBA" id="ARBA00022475"/>
    </source>
</evidence>
<dbReference type="InterPro" id="IPR002549">
    <property type="entry name" value="AI-2E-like"/>
</dbReference>
<evidence type="ECO:0000256" key="2">
    <source>
        <dbReference type="ARBA" id="ARBA00009773"/>
    </source>
</evidence>
<gene>
    <name evidence="9" type="ORF">UFOPK2810_00127</name>
</gene>
<evidence type="ECO:0000256" key="3">
    <source>
        <dbReference type="ARBA" id="ARBA00022448"/>
    </source>
</evidence>
<evidence type="ECO:0000313" key="9">
    <source>
        <dbReference type="EMBL" id="CAB4737580.1"/>
    </source>
</evidence>
<keyword evidence="3" id="KW-0813">Transport</keyword>
<feature type="transmembrane region" description="Helical" evidence="8">
    <location>
        <begin position="157"/>
        <end position="176"/>
    </location>
</feature>
<feature type="transmembrane region" description="Helical" evidence="8">
    <location>
        <begin position="20"/>
        <end position="38"/>
    </location>
</feature>
<feature type="transmembrane region" description="Helical" evidence="8">
    <location>
        <begin position="44"/>
        <end position="65"/>
    </location>
</feature>
<proteinExistence type="inferred from homology"/>
<evidence type="ECO:0000256" key="1">
    <source>
        <dbReference type="ARBA" id="ARBA00004651"/>
    </source>
</evidence>
<accession>A0A6J6SRZ0</accession>
<keyword evidence="7 8" id="KW-0472">Membrane</keyword>
<reference evidence="9" key="1">
    <citation type="submission" date="2020-05" db="EMBL/GenBank/DDBJ databases">
        <authorList>
            <person name="Chiriac C."/>
            <person name="Salcher M."/>
            <person name="Ghai R."/>
            <person name="Kavagutti S V."/>
        </authorList>
    </citation>
    <scope>NUCLEOTIDE SEQUENCE</scope>
</reference>
<comment type="subcellular location">
    <subcellularLocation>
        <location evidence="1">Cell membrane</location>
        <topology evidence="1">Multi-pass membrane protein</topology>
    </subcellularLocation>
</comment>